<evidence type="ECO:0000256" key="1">
    <source>
        <dbReference type="ARBA" id="ARBA00004496"/>
    </source>
</evidence>
<evidence type="ECO:0000313" key="8">
    <source>
        <dbReference type="EMBL" id="GJN89502.1"/>
    </source>
</evidence>
<feature type="compositionally biased region" description="Low complexity" evidence="7">
    <location>
        <begin position="539"/>
        <end position="548"/>
    </location>
</feature>
<comment type="subcellular location">
    <subcellularLocation>
        <location evidence="1">Cytoplasm</location>
    </subcellularLocation>
</comment>
<evidence type="ECO:0000313" key="9">
    <source>
        <dbReference type="Proteomes" id="UP001342314"/>
    </source>
</evidence>
<dbReference type="InterPro" id="IPR015915">
    <property type="entry name" value="Kelch-typ_b-propeller"/>
</dbReference>
<feature type="coiled-coil region" evidence="6">
    <location>
        <begin position="1119"/>
        <end position="1167"/>
    </location>
</feature>
<feature type="compositionally biased region" description="Low complexity" evidence="7">
    <location>
        <begin position="152"/>
        <end position="163"/>
    </location>
</feature>
<feature type="region of interest" description="Disordered" evidence="7">
    <location>
        <begin position="1496"/>
        <end position="1553"/>
    </location>
</feature>
<feature type="compositionally biased region" description="Low complexity" evidence="7">
    <location>
        <begin position="38"/>
        <end position="50"/>
    </location>
</feature>
<reference evidence="8 9" key="1">
    <citation type="submission" date="2021-12" db="EMBL/GenBank/DDBJ databases">
        <title>High titer production of polyol ester of fatty acids by Rhodotorula paludigena BS15 towards product separation-free biomass refinery.</title>
        <authorList>
            <person name="Mano J."/>
            <person name="Ono H."/>
            <person name="Tanaka T."/>
            <person name="Naito K."/>
            <person name="Sushida H."/>
            <person name="Ike M."/>
            <person name="Tokuyasu K."/>
            <person name="Kitaoka M."/>
        </authorList>
    </citation>
    <scope>NUCLEOTIDE SEQUENCE [LARGE SCALE GENOMIC DNA]</scope>
    <source>
        <strain evidence="8 9">BS15</strain>
    </source>
</reference>
<keyword evidence="2" id="KW-0880">Kelch repeat</keyword>
<dbReference type="Gene3D" id="2.120.10.80">
    <property type="entry name" value="Kelch-type beta propeller"/>
    <property type="match status" value="2"/>
</dbReference>
<feature type="region of interest" description="Disordered" evidence="7">
    <location>
        <begin position="591"/>
        <end position="688"/>
    </location>
</feature>
<dbReference type="Gene3D" id="1.10.287.1490">
    <property type="match status" value="2"/>
</dbReference>
<dbReference type="SMART" id="SM00612">
    <property type="entry name" value="Kelch"/>
    <property type="match status" value="2"/>
</dbReference>
<evidence type="ECO:0000256" key="6">
    <source>
        <dbReference type="SAM" id="Coils"/>
    </source>
</evidence>
<dbReference type="InterPro" id="IPR006652">
    <property type="entry name" value="Kelch_1"/>
</dbReference>
<feature type="compositionally biased region" description="Pro residues" evidence="7">
    <location>
        <begin position="212"/>
        <end position="225"/>
    </location>
</feature>
<keyword evidence="3" id="KW-0963">Cytoplasm</keyword>
<dbReference type="GO" id="GO:0051285">
    <property type="term" value="C:cell cortex of cell tip"/>
    <property type="evidence" value="ECO:0007669"/>
    <property type="project" value="TreeGrafter"/>
</dbReference>
<name>A0AAV5GJG9_9BASI</name>
<dbReference type="SUPFAM" id="SSF57997">
    <property type="entry name" value="Tropomyosin"/>
    <property type="match status" value="1"/>
</dbReference>
<protein>
    <submittedName>
        <fullName evidence="8">Uncharacterized protein</fullName>
    </submittedName>
</protein>
<dbReference type="FunFam" id="2.120.10.80:FF:000049">
    <property type="entry name" value="Cell polarity protein (Tea1)"/>
    <property type="match status" value="1"/>
</dbReference>
<feature type="compositionally biased region" description="Basic and acidic residues" evidence="7">
    <location>
        <begin position="957"/>
        <end position="968"/>
    </location>
</feature>
<dbReference type="PANTHER" id="PTHR23244:SF456">
    <property type="entry name" value="MULTIPLE EPIDERMAL GROWTH FACTOR-LIKE DOMAINS PROTEIN 8"/>
    <property type="match status" value="1"/>
</dbReference>
<feature type="compositionally biased region" description="Low complexity" evidence="7">
    <location>
        <begin position="95"/>
        <end position="116"/>
    </location>
</feature>
<feature type="region of interest" description="Disordered" evidence="7">
    <location>
        <begin position="1251"/>
        <end position="1282"/>
    </location>
</feature>
<dbReference type="SUPFAM" id="SSF117281">
    <property type="entry name" value="Kelch motif"/>
    <property type="match status" value="1"/>
</dbReference>
<feature type="region of interest" description="Disordered" evidence="7">
    <location>
        <begin position="500"/>
        <end position="575"/>
    </location>
</feature>
<feature type="compositionally biased region" description="Low complexity" evidence="7">
    <location>
        <begin position="638"/>
        <end position="654"/>
    </location>
</feature>
<dbReference type="GO" id="GO:0061245">
    <property type="term" value="P:establishment or maintenance of bipolar cell polarity"/>
    <property type="evidence" value="ECO:0007669"/>
    <property type="project" value="TreeGrafter"/>
</dbReference>
<dbReference type="Proteomes" id="UP001342314">
    <property type="component" value="Unassembled WGS sequence"/>
</dbReference>
<evidence type="ECO:0000256" key="5">
    <source>
        <dbReference type="ARBA" id="ARBA00023054"/>
    </source>
</evidence>
<feature type="compositionally biased region" description="Gly residues" evidence="7">
    <location>
        <begin position="51"/>
        <end position="72"/>
    </location>
</feature>
<dbReference type="PANTHER" id="PTHR23244">
    <property type="entry name" value="KELCH REPEAT DOMAIN"/>
    <property type="match status" value="1"/>
</dbReference>
<evidence type="ECO:0000256" key="2">
    <source>
        <dbReference type="ARBA" id="ARBA00022441"/>
    </source>
</evidence>
<keyword evidence="4" id="KW-0677">Repeat</keyword>
<feature type="compositionally biased region" description="Polar residues" evidence="7">
    <location>
        <begin position="946"/>
        <end position="955"/>
    </location>
</feature>
<keyword evidence="5 6" id="KW-0175">Coiled coil</keyword>
<evidence type="ECO:0000256" key="4">
    <source>
        <dbReference type="ARBA" id="ARBA00022737"/>
    </source>
</evidence>
<dbReference type="EMBL" id="BQKY01000005">
    <property type="protein sequence ID" value="GJN89502.1"/>
    <property type="molecule type" value="Genomic_DNA"/>
</dbReference>
<feature type="region of interest" description="Disordered" evidence="7">
    <location>
        <begin position="933"/>
        <end position="968"/>
    </location>
</feature>
<feature type="compositionally biased region" description="Basic and acidic residues" evidence="7">
    <location>
        <begin position="933"/>
        <end position="945"/>
    </location>
</feature>
<keyword evidence="9" id="KW-1185">Reference proteome</keyword>
<organism evidence="8 9">
    <name type="scientific">Rhodotorula paludigena</name>
    <dbReference type="NCBI Taxonomy" id="86838"/>
    <lineage>
        <taxon>Eukaryota</taxon>
        <taxon>Fungi</taxon>
        <taxon>Dikarya</taxon>
        <taxon>Basidiomycota</taxon>
        <taxon>Pucciniomycotina</taxon>
        <taxon>Microbotryomycetes</taxon>
        <taxon>Sporidiobolales</taxon>
        <taxon>Sporidiobolaceae</taxon>
        <taxon>Rhodotorula</taxon>
    </lineage>
</organism>
<feature type="region of interest" description="Disordered" evidence="7">
    <location>
        <begin position="141"/>
        <end position="163"/>
    </location>
</feature>
<feature type="region of interest" description="Disordered" evidence="7">
    <location>
        <begin position="1"/>
        <end position="125"/>
    </location>
</feature>
<feature type="region of interest" description="Disordered" evidence="7">
    <location>
        <begin position="737"/>
        <end position="758"/>
    </location>
</feature>
<evidence type="ECO:0000256" key="3">
    <source>
        <dbReference type="ARBA" id="ARBA00022490"/>
    </source>
</evidence>
<feature type="region of interest" description="Disordered" evidence="7">
    <location>
        <begin position="211"/>
        <end position="230"/>
    </location>
</feature>
<feature type="coiled-coil region" evidence="6">
    <location>
        <begin position="1003"/>
        <end position="1044"/>
    </location>
</feature>
<dbReference type="Pfam" id="PF24681">
    <property type="entry name" value="Kelch_KLHDC2_KLHL20_DRC7"/>
    <property type="match status" value="1"/>
</dbReference>
<proteinExistence type="predicted"/>
<sequence length="1553" mass="165781">MAIFKSKHKKNEGSASNRADATGLTSPQLGGGGGGPPGSQFGSSTSSKPGSLGGSVGRSGIPVPGGGSGGAAGLYASTGSNGPGGMAPALHGSLPYGNGAAQQQPQPGQYGPAGPATSAPPQQQSHTVLYPWSQRRVSLLPSQLLPPPSPSDSPSAPLTPLLGPTSPLPFPRYGHSVNPVATASPTGDLYIFGGLVQNAVKNDLFVVQANPTLPPGSSPSPPPGAGPHAPLAVGLIETRGEVPGPRVGHASVGVGNVLIVWGGDTKSRPEEKQDDGLYLLNLSTRDWTRVKTVGRAPEGRYGHAAAMVGSRFFVFGGQTDDGGFKNDLCWFDLQKLKQGQPSWSFVEYRPGQVVPPPRTGHTCVTHGDCLYIFGGTDGQYHYNDTWQYDLASGQWTELACIGYIPVPREGHAATLVDDVMYVFGGRGVDGKDLEDLAAFKISNHRWFMFQNMGPAPSGRSGHAMATYGSKVIVLGGESYTSTRADDPSCIHVLDTTKIKYPPDSSRLAQQQQQPLQSSSPPPSQLPQPSSGIPVKRKSSIPISSSSPPRAGAGAEDDLRARAASPTGSARGLKSSLGPAAGAGIAQALMNGSSTSASASPVPGSPSRSAAAGESKIARPPGAGVAPSRPARPDDAEAFRASPAPPASAAAAAAAERTRSPTNGVAAAVSSDPRLRQASGGGAELGDAPADAFYYRSSPSALPAEREKDAKLARLERREAWLVEALRRARAAGFDVQSVPDSAGRGRMGEEEGDKEVEDVVAGLRGEEEEGEGEKGVKDEVLERDVEVGKREQRLRDALVEMKQELAKARSAMSEQAASTNDRFVSSDRARLAALQEAAYYRAKLAALESGSPSDVAKLERDRSASLEQKLAEAVAARAALEAQVNKLEQDAAHHASSRESTDELHRAALARADEAEQNHARVLAELAALQTRAGEHERGVSDHQEQLASVRSAHSTLEGEHSRLKEQVAEHEASVANWLATLEASEAALTAAHTRNNELSSAWDKASSELQQQQARVADLERELETMRVERDAAQAKAEEADGLLRSTREAHDKSQALASGGLAQLLAVRRGPQALRNVSRGMGDADDDAEVAQDEPSPVHAERLRAVEGEVAAVKQLHADAQSKHQALSTDLAAAREREAGLHVQLATLRTQLATVQAQHASALEELGSHKALVSTHENTARETSRARDAAEVKAGLLRSLLADHGLAAPSEDELASRFPTMTGTESPDQLAKRVLELEGELEARMRQKQQLEERVREHEGESGRLRDELERAKSGGGEVQERANKAAEDLEALQSRHQQLEATHLKAVQYVKGTEKMLRRMKEELTRYKERCEELESPERQAEIDGLRQQVQELRHASDSSTRETEQLQQRMATLQSEYQQTIRQQQDEALGKVQQLETELNRLDAQLEKANHDLEETLAVNASLNKELQAALKSPTSPRLAGGAPAAEDLSRLQAELEQAENKAEWLKRENATLEQRCRSAESKIAILLDHMEGVQDDQYSTNGSPRLGSGGEDGTPQHQQHEWQQQPRGDSPDHDELDFGGADQPQRRL</sequence>
<evidence type="ECO:0000256" key="7">
    <source>
        <dbReference type="SAM" id="MobiDB-lite"/>
    </source>
</evidence>
<feature type="compositionally biased region" description="Low complexity" evidence="7">
    <location>
        <begin position="509"/>
        <end position="518"/>
    </location>
</feature>
<feature type="compositionally biased region" description="Low complexity" evidence="7">
    <location>
        <begin position="591"/>
        <end position="614"/>
    </location>
</feature>
<accession>A0AAV5GJG9</accession>
<comment type="caution">
    <text evidence="8">The sequence shown here is derived from an EMBL/GenBank/DDBJ whole genome shotgun (WGS) entry which is preliminary data.</text>
</comment>
<feature type="compositionally biased region" description="Basic residues" evidence="7">
    <location>
        <begin position="1"/>
        <end position="10"/>
    </location>
</feature>
<gene>
    <name evidence="8" type="ORF">Rhopal_002489-T1</name>
</gene>